<evidence type="ECO:0000313" key="2">
    <source>
        <dbReference type="EMBL" id="KAA5252108.1"/>
    </source>
</evidence>
<gene>
    <name evidence="2" type="ORF">F2Z09_20660</name>
    <name evidence="1" type="ORF">F2Z22_22425</name>
</gene>
<sequence length="70" mass="8053">MAWLATDKNGKETISPGRPEFDGFEWCYTEENSIESEYGNIEYSMDLPDGTIEKILGRKLTYEESPVEIK</sequence>
<comment type="caution">
    <text evidence="1">The sequence shown here is derived from an EMBL/GenBank/DDBJ whole genome shotgun (WGS) entry which is preliminary data.</text>
</comment>
<proteinExistence type="predicted"/>
<organism evidence="1 3">
    <name type="scientific">Bacteroides finegoldii</name>
    <dbReference type="NCBI Taxonomy" id="338188"/>
    <lineage>
        <taxon>Bacteria</taxon>
        <taxon>Pseudomonadati</taxon>
        <taxon>Bacteroidota</taxon>
        <taxon>Bacteroidia</taxon>
        <taxon>Bacteroidales</taxon>
        <taxon>Bacteroidaceae</taxon>
        <taxon>Bacteroides</taxon>
    </lineage>
</organism>
<keyword evidence="1" id="KW-0378">Hydrolase</keyword>
<protein>
    <submittedName>
        <fullName evidence="1">Fructan hydrolase</fullName>
    </submittedName>
</protein>
<accession>A0A7J4YHP7</accession>
<dbReference type="GeneID" id="92987181"/>
<reference evidence="3 4" key="1">
    <citation type="journal article" date="2019" name="Nat. Med.">
        <title>A library of human gut bacterial isolates paired with longitudinal multiomics data enables mechanistic microbiome research.</title>
        <authorList>
            <person name="Poyet M."/>
            <person name="Groussin M."/>
            <person name="Gibbons S.M."/>
            <person name="Avila-Pacheco J."/>
            <person name="Jiang X."/>
            <person name="Kearney S.M."/>
            <person name="Perrotta A.R."/>
            <person name="Berdy B."/>
            <person name="Zhao S."/>
            <person name="Lieberman T.D."/>
            <person name="Swanson P.K."/>
            <person name="Smith M."/>
            <person name="Roesemann S."/>
            <person name="Alexander J.E."/>
            <person name="Rich S.A."/>
            <person name="Livny J."/>
            <person name="Vlamakis H."/>
            <person name="Clish C."/>
            <person name="Bullock K."/>
            <person name="Deik A."/>
            <person name="Scott J."/>
            <person name="Pierce K.A."/>
            <person name="Xavier R.J."/>
            <person name="Alm E.J."/>
        </authorList>
    </citation>
    <scope>NUCLEOTIDE SEQUENCE [LARGE SCALE GENOMIC DNA]</scope>
    <source>
        <strain evidence="2 4">BIOML-A2</strain>
        <strain evidence="1 3">BIOML-A6</strain>
    </source>
</reference>
<keyword evidence="4" id="KW-1185">Reference proteome</keyword>
<dbReference type="EMBL" id="VWAG01000069">
    <property type="protein sequence ID" value="KAA5252108.1"/>
    <property type="molecule type" value="Genomic_DNA"/>
</dbReference>
<dbReference type="GO" id="GO:0016787">
    <property type="term" value="F:hydrolase activity"/>
    <property type="evidence" value="ECO:0007669"/>
    <property type="project" value="UniProtKB-KW"/>
</dbReference>
<evidence type="ECO:0000313" key="4">
    <source>
        <dbReference type="Proteomes" id="UP000440198"/>
    </source>
</evidence>
<evidence type="ECO:0000313" key="3">
    <source>
        <dbReference type="Proteomes" id="UP000421791"/>
    </source>
</evidence>
<dbReference type="Proteomes" id="UP000440198">
    <property type="component" value="Unassembled WGS sequence"/>
</dbReference>
<dbReference type="AlphaFoldDB" id="A0A7J4YHP7"/>
<dbReference type="RefSeq" id="WP_007757005.1">
    <property type="nucleotide sequence ID" value="NZ_DYAR01000022.1"/>
</dbReference>
<dbReference type="EMBL" id="VWAK01000096">
    <property type="protein sequence ID" value="KAA5225250.1"/>
    <property type="molecule type" value="Genomic_DNA"/>
</dbReference>
<dbReference type="Proteomes" id="UP000421791">
    <property type="component" value="Unassembled WGS sequence"/>
</dbReference>
<evidence type="ECO:0000313" key="1">
    <source>
        <dbReference type="EMBL" id="KAA5225250.1"/>
    </source>
</evidence>
<name>A0A7J4YHP7_9BACE</name>